<dbReference type="SUPFAM" id="SSF46689">
    <property type="entry name" value="Homeodomain-like"/>
    <property type="match status" value="1"/>
</dbReference>
<name>A0A834GJ03_RHOSS</name>
<comment type="subcellular location">
    <subcellularLocation>
        <location evidence="1">Nucleus</location>
    </subcellularLocation>
</comment>
<feature type="domain" description="HTH myb-type" evidence="6">
    <location>
        <begin position="8"/>
        <end position="60"/>
    </location>
</feature>
<dbReference type="FunFam" id="1.10.10.60:FF:000001">
    <property type="entry name" value="MYB-related transcription factor"/>
    <property type="match status" value="1"/>
</dbReference>
<keyword evidence="2" id="KW-0677">Repeat</keyword>
<dbReference type="PROSITE" id="PS50090">
    <property type="entry name" value="MYB_LIKE"/>
    <property type="match status" value="2"/>
</dbReference>
<evidence type="ECO:0000313" key="7">
    <source>
        <dbReference type="EMBL" id="KAF7135942.1"/>
    </source>
</evidence>
<dbReference type="Gene3D" id="1.10.10.60">
    <property type="entry name" value="Homeodomain-like"/>
    <property type="match status" value="2"/>
</dbReference>
<feature type="domain" description="Myb-like" evidence="5">
    <location>
        <begin position="61"/>
        <end position="111"/>
    </location>
</feature>
<dbReference type="InterPro" id="IPR001005">
    <property type="entry name" value="SANT/Myb"/>
</dbReference>
<dbReference type="Pfam" id="PF00249">
    <property type="entry name" value="Myb_DNA-binding"/>
    <property type="match status" value="2"/>
</dbReference>
<sequence>MGRSPCCAKGVNRGAWSLQEDQILINFIKTHGQGSWRSVAQKAGLKRCGKSCRLRWLNYLRPDIKRGEISADEEDLIIRLHSLLGNRWALIAKRLPGRTDNEIKNYWNTNLAKKSHDYKSKLPIKLPQTKPEGEKPIEKLPEVKAQTYNSVKCSKTPLISPQEIQLTSVLQNEILVPLDDDSFDVLMEIDFGDVFVPVVDFPHAQYCGQMMNVRKSEIVNHVKGDDNCILSLQSEDGFVHENEMKGVQLIQQSLDLELKRVASFLELEEDEWNGDGLGKSPCHFMHVNGVPY</sequence>
<accession>A0A834GJ03</accession>
<feature type="domain" description="Myb-like" evidence="5">
    <location>
        <begin position="8"/>
        <end position="60"/>
    </location>
</feature>
<dbReference type="PANTHER" id="PTHR47999">
    <property type="entry name" value="TRANSCRIPTION FACTOR MYB8-RELATED-RELATED"/>
    <property type="match status" value="1"/>
</dbReference>
<dbReference type="SMART" id="SM00717">
    <property type="entry name" value="SANT"/>
    <property type="match status" value="2"/>
</dbReference>
<dbReference type="OrthoDB" id="2143914at2759"/>
<dbReference type="GO" id="GO:0003677">
    <property type="term" value="F:DNA binding"/>
    <property type="evidence" value="ECO:0007669"/>
    <property type="project" value="UniProtKB-KW"/>
</dbReference>
<dbReference type="PROSITE" id="PS51294">
    <property type="entry name" value="HTH_MYB"/>
    <property type="match status" value="2"/>
</dbReference>
<dbReference type="InterPro" id="IPR015495">
    <property type="entry name" value="Myb_TF_plants"/>
</dbReference>
<dbReference type="InterPro" id="IPR017930">
    <property type="entry name" value="Myb_dom"/>
</dbReference>
<keyword evidence="3" id="KW-0238">DNA-binding</keyword>
<dbReference type="AlphaFoldDB" id="A0A834GJ03"/>
<gene>
    <name evidence="7" type="ORF">RHSIM_Rhsim08G0238200</name>
</gene>
<evidence type="ECO:0000313" key="8">
    <source>
        <dbReference type="Proteomes" id="UP000626092"/>
    </source>
</evidence>
<evidence type="ECO:0000256" key="3">
    <source>
        <dbReference type="ARBA" id="ARBA00023125"/>
    </source>
</evidence>
<evidence type="ECO:0000256" key="1">
    <source>
        <dbReference type="ARBA" id="ARBA00004123"/>
    </source>
</evidence>
<protein>
    <submittedName>
        <fullName evidence="7">Uncharacterized protein</fullName>
    </submittedName>
</protein>
<dbReference type="PANTHER" id="PTHR47999:SF96">
    <property type="entry name" value="TRANSCRIPTION REPRESSOR MYB6-LIKE"/>
    <property type="match status" value="1"/>
</dbReference>
<dbReference type="InterPro" id="IPR009057">
    <property type="entry name" value="Homeodomain-like_sf"/>
</dbReference>
<feature type="domain" description="HTH myb-type" evidence="6">
    <location>
        <begin position="61"/>
        <end position="115"/>
    </location>
</feature>
<dbReference type="CDD" id="cd00167">
    <property type="entry name" value="SANT"/>
    <property type="match status" value="2"/>
</dbReference>
<dbReference type="GO" id="GO:0005634">
    <property type="term" value="C:nucleus"/>
    <property type="evidence" value="ECO:0007669"/>
    <property type="project" value="UniProtKB-SubCell"/>
</dbReference>
<dbReference type="Proteomes" id="UP000626092">
    <property type="component" value="Unassembled WGS sequence"/>
</dbReference>
<comment type="caution">
    <text evidence="7">The sequence shown here is derived from an EMBL/GenBank/DDBJ whole genome shotgun (WGS) entry which is preliminary data.</text>
</comment>
<proteinExistence type="predicted"/>
<keyword evidence="8" id="KW-1185">Reference proteome</keyword>
<evidence type="ECO:0000259" key="5">
    <source>
        <dbReference type="PROSITE" id="PS50090"/>
    </source>
</evidence>
<evidence type="ECO:0000259" key="6">
    <source>
        <dbReference type="PROSITE" id="PS51294"/>
    </source>
</evidence>
<organism evidence="7 8">
    <name type="scientific">Rhododendron simsii</name>
    <name type="common">Sims's rhododendron</name>
    <dbReference type="NCBI Taxonomy" id="118357"/>
    <lineage>
        <taxon>Eukaryota</taxon>
        <taxon>Viridiplantae</taxon>
        <taxon>Streptophyta</taxon>
        <taxon>Embryophyta</taxon>
        <taxon>Tracheophyta</taxon>
        <taxon>Spermatophyta</taxon>
        <taxon>Magnoliopsida</taxon>
        <taxon>eudicotyledons</taxon>
        <taxon>Gunneridae</taxon>
        <taxon>Pentapetalae</taxon>
        <taxon>asterids</taxon>
        <taxon>Ericales</taxon>
        <taxon>Ericaceae</taxon>
        <taxon>Ericoideae</taxon>
        <taxon>Rhodoreae</taxon>
        <taxon>Rhododendron</taxon>
    </lineage>
</organism>
<evidence type="ECO:0000256" key="4">
    <source>
        <dbReference type="ARBA" id="ARBA00023242"/>
    </source>
</evidence>
<keyword evidence="4" id="KW-0539">Nucleus</keyword>
<dbReference type="EMBL" id="WJXA01000008">
    <property type="protein sequence ID" value="KAF7135942.1"/>
    <property type="molecule type" value="Genomic_DNA"/>
</dbReference>
<evidence type="ECO:0000256" key="2">
    <source>
        <dbReference type="ARBA" id="ARBA00022737"/>
    </source>
</evidence>
<reference evidence="7" key="1">
    <citation type="submission" date="2019-11" db="EMBL/GenBank/DDBJ databases">
        <authorList>
            <person name="Liu Y."/>
            <person name="Hou J."/>
            <person name="Li T.-Q."/>
            <person name="Guan C.-H."/>
            <person name="Wu X."/>
            <person name="Wu H.-Z."/>
            <person name="Ling F."/>
            <person name="Zhang R."/>
            <person name="Shi X.-G."/>
            <person name="Ren J.-P."/>
            <person name="Chen E.-F."/>
            <person name="Sun J.-M."/>
        </authorList>
    </citation>
    <scope>NUCLEOTIDE SEQUENCE</scope>
    <source>
        <strain evidence="7">Adult_tree_wgs_1</strain>
        <tissue evidence="7">Leaves</tissue>
    </source>
</reference>